<dbReference type="Proteomes" id="UP000403266">
    <property type="component" value="Unassembled WGS sequence"/>
</dbReference>
<keyword evidence="3" id="KW-1185">Reference proteome</keyword>
<reference evidence="2 3" key="1">
    <citation type="journal article" date="2019" name="Syst. Appl. Microbiol.">
        <title>Microvirga tunisiensis sp. nov., a root nodule symbiotic bacterium isolated from Lupinus micranthus and L. luteus grown in Northern Tunisia.</title>
        <authorList>
            <person name="Msaddak A."/>
            <person name="Rejili M."/>
            <person name="Duran D."/>
            <person name="Mars M."/>
            <person name="Palacios J.M."/>
            <person name="Ruiz-Argueso T."/>
            <person name="Rey L."/>
            <person name="Imperial J."/>
        </authorList>
    </citation>
    <scope>NUCLEOTIDE SEQUENCE [LARGE SCALE GENOMIC DNA]</scope>
    <source>
        <strain evidence="2 3">Lmie10</strain>
    </source>
</reference>
<dbReference type="AlphaFoldDB" id="A0A5N7N7C9"/>
<keyword evidence="1" id="KW-0732">Signal</keyword>
<comment type="caution">
    <text evidence="2">The sequence shown here is derived from an EMBL/GenBank/DDBJ whole genome shotgun (WGS) entry which is preliminary data.</text>
</comment>
<evidence type="ECO:0000256" key="1">
    <source>
        <dbReference type="SAM" id="SignalP"/>
    </source>
</evidence>
<feature type="signal peptide" evidence="1">
    <location>
        <begin position="1"/>
        <end position="24"/>
    </location>
</feature>
<dbReference type="EMBL" id="VOSK01000503">
    <property type="protein sequence ID" value="MPR30976.1"/>
    <property type="molecule type" value="Genomic_DNA"/>
</dbReference>
<sequence>MGSRLRWLTYGLLALLCLVGGADAATAVLDRYAGSFVGSGTILEGPNADSHRVRCRFTASRQGATGLSFRGTCRAHLIISRSISVDLSWDPQSGRITGTYTGSRVGTAQLTGRQMGADLDLTITWPKPLYGDTTANLRVDSVDADQFRIVVMDRIGVNGLVRSTTELTLLRH</sequence>
<protein>
    <submittedName>
        <fullName evidence="2">Uncharacterized protein</fullName>
    </submittedName>
</protein>
<feature type="chain" id="PRO_5030135875" evidence="1">
    <location>
        <begin position="25"/>
        <end position="172"/>
    </location>
</feature>
<dbReference type="OrthoDB" id="7889051at2"/>
<evidence type="ECO:0000313" key="3">
    <source>
        <dbReference type="Proteomes" id="UP000403266"/>
    </source>
</evidence>
<organism evidence="2 3">
    <name type="scientific">Microvirga tunisiensis</name>
    <dbReference type="NCBI Taxonomy" id="2108360"/>
    <lineage>
        <taxon>Bacteria</taxon>
        <taxon>Pseudomonadati</taxon>
        <taxon>Pseudomonadota</taxon>
        <taxon>Alphaproteobacteria</taxon>
        <taxon>Hyphomicrobiales</taxon>
        <taxon>Methylobacteriaceae</taxon>
        <taxon>Microvirga</taxon>
    </lineage>
</organism>
<name>A0A5N7N7C9_9HYPH</name>
<accession>A0A5N7N7C9</accession>
<evidence type="ECO:0000313" key="2">
    <source>
        <dbReference type="EMBL" id="MPR30976.1"/>
    </source>
</evidence>
<gene>
    <name evidence="2" type="ORF">FS320_40180</name>
</gene>
<proteinExistence type="predicted"/>
<dbReference type="RefSeq" id="WP_152718048.1">
    <property type="nucleotide sequence ID" value="NZ_VOSJ01000541.1"/>
</dbReference>